<dbReference type="SUPFAM" id="SSF53448">
    <property type="entry name" value="Nucleotide-diphospho-sugar transferases"/>
    <property type="match status" value="1"/>
</dbReference>
<dbReference type="EMBL" id="MGGI01000018">
    <property type="protein sequence ID" value="OGM25907.1"/>
    <property type="molecule type" value="Genomic_DNA"/>
</dbReference>
<feature type="domain" description="Glycosyltransferase 2-like" evidence="1">
    <location>
        <begin position="4"/>
        <end position="122"/>
    </location>
</feature>
<dbReference type="PANTHER" id="PTHR43179">
    <property type="entry name" value="RHAMNOSYLTRANSFERASE WBBL"/>
    <property type="match status" value="1"/>
</dbReference>
<comment type="caution">
    <text evidence="2">The sequence shown here is derived from an EMBL/GenBank/DDBJ whole genome shotgun (WGS) entry which is preliminary data.</text>
</comment>
<dbReference type="InterPro" id="IPR029044">
    <property type="entry name" value="Nucleotide-diphossugar_trans"/>
</dbReference>
<name>A0A1F7YF01_9BACT</name>
<evidence type="ECO:0000313" key="2">
    <source>
        <dbReference type="EMBL" id="OGM25907.1"/>
    </source>
</evidence>
<gene>
    <name evidence="2" type="ORF">A2627_02165</name>
</gene>
<dbReference type="Pfam" id="PF00535">
    <property type="entry name" value="Glycos_transf_2"/>
    <property type="match status" value="1"/>
</dbReference>
<dbReference type="PANTHER" id="PTHR43179:SF7">
    <property type="entry name" value="RHAMNOSYLTRANSFERASE WBBL"/>
    <property type="match status" value="1"/>
</dbReference>
<dbReference type="InterPro" id="IPR001173">
    <property type="entry name" value="Glyco_trans_2-like"/>
</dbReference>
<evidence type="ECO:0000313" key="3">
    <source>
        <dbReference type="Proteomes" id="UP000178851"/>
    </source>
</evidence>
<dbReference type="Proteomes" id="UP000178851">
    <property type="component" value="Unassembled WGS sequence"/>
</dbReference>
<accession>A0A1F7YF01</accession>
<sequence>MDISIIIVNFNTKDLVLECVSSIIKSKPKVSFEIIIIDNGSDGGNRIEIQKSKYKLIMNKDNLGFARAVNQGIKKKVGKYILLLNSDTVIKKETLDRLVNFASNIKDVGVVGARLLNIDGSTQPSCFRLPTLWRTVAQYWFGDKGLLDKYYPYGINPVQVEAVVGGAFLITPEALKKVGLLDERYFMYFEDLDYCCRVRNAELKVYYLPMAEIVHYHGASGKALVSETNQWRRLIPSSIIYHGLLKHYIIFFITWTGQKWQKLSHYFH</sequence>
<dbReference type="Gene3D" id="3.90.550.10">
    <property type="entry name" value="Spore Coat Polysaccharide Biosynthesis Protein SpsA, Chain A"/>
    <property type="match status" value="1"/>
</dbReference>
<organism evidence="2 3">
    <name type="scientific">Candidatus Woesebacteria bacterium RIFCSPHIGHO2_01_FULL_39_28</name>
    <dbReference type="NCBI Taxonomy" id="1802496"/>
    <lineage>
        <taxon>Bacteria</taxon>
        <taxon>Candidatus Woeseibacteriota</taxon>
    </lineage>
</organism>
<reference evidence="2 3" key="1">
    <citation type="journal article" date="2016" name="Nat. Commun.">
        <title>Thousands of microbial genomes shed light on interconnected biogeochemical processes in an aquifer system.</title>
        <authorList>
            <person name="Anantharaman K."/>
            <person name="Brown C.T."/>
            <person name="Hug L.A."/>
            <person name="Sharon I."/>
            <person name="Castelle C.J."/>
            <person name="Probst A.J."/>
            <person name="Thomas B.C."/>
            <person name="Singh A."/>
            <person name="Wilkins M.J."/>
            <person name="Karaoz U."/>
            <person name="Brodie E.L."/>
            <person name="Williams K.H."/>
            <person name="Hubbard S.S."/>
            <person name="Banfield J.F."/>
        </authorList>
    </citation>
    <scope>NUCLEOTIDE SEQUENCE [LARGE SCALE GENOMIC DNA]</scope>
</reference>
<dbReference type="CDD" id="cd04186">
    <property type="entry name" value="GT_2_like_c"/>
    <property type="match status" value="1"/>
</dbReference>
<evidence type="ECO:0000259" key="1">
    <source>
        <dbReference type="Pfam" id="PF00535"/>
    </source>
</evidence>
<protein>
    <recommendedName>
        <fullName evidence="1">Glycosyltransferase 2-like domain-containing protein</fullName>
    </recommendedName>
</protein>
<proteinExistence type="predicted"/>
<dbReference type="AlphaFoldDB" id="A0A1F7YF01"/>